<reference evidence="1 2" key="1">
    <citation type="submission" date="2018-12" db="EMBL/GenBank/DDBJ databases">
        <authorList>
            <consortium name="Pathogen Informatics"/>
        </authorList>
    </citation>
    <scope>NUCLEOTIDE SEQUENCE [LARGE SCALE GENOMIC DNA]</scope>
    <source>
        <strain evidence="1 2">NCTC10047</strain>
    </source>
</reference>
<accession>A0A447R4L6</accession>
<gene>
    <name evidence="1" type="ORF">NCTC10047_03076</name>
</gene>
<name>A0A447R4L6_SALER</name>
<dbReference type="EMBL" id="LR134156">
    <property type="protein sequence ID" value="VEA77168.1"/>
    <property type="molecule type" value="Genomic_DNA"/>
</dbReference>
<dbReference type="Proteomes" id="UP000275676">
    <property type="component" value="Chromosome"/>
</dbReference>
<evidence type="ECO:0000313" key="2">
    <source>
        <dbReference type="Proteomes" id="UP000275676"/>
    </source>
</evidence>
<dbReference type="SUPFAM" id="SSF69279">
    <property type="entry name" value="Phage tail proteins"/>
    <property type="match status" value="1"/>
</dbReference>
<proteinExistence type="predicted"/>
<sequence length="93" mass="10633">MSSSLSNKTTSLVHQLLGQSRYRVDVHECDHFLDVLRYSAVESLSQPWRYDVAVTCSSADIACDTLLLKPASFTFQTPMFDGRRHYRSGRYLV</sequence>
<protein>
    <submittedName>
        <fullName evidence="1">Uncharacterized protein conserved in bacteria</fullName>
    </submittedName>
</protein>
<evidence type="ECO:0000313" key="1">
    <source>
        <dbReference type="EMBL" id="VEA77168.1"/>
    </source>
</evidence>
<dbReference type="AlphaFoldDB" id="A0A447R4L6"/>
<dbReference type="Gene3D" id="2.30.110.50">
    <property type="match status" value="1"/>
</dbReference>
<organism evidence="1 2">
    <name type="scientific">Salmonella enterica subsp. arizonae</name>
    <dbReference type="NCBI Taxonomy" id="59203"/>
    <lineage>
        <taxon>Bacteria</taxon>
        <taxon>Pseudomonadati</taxon>
        <taxon>Pseudomonadota</taxon>
        <taxon>Gammaproteobacteria</taxon>
        <taxon>Enterobacterales</taxon>
        <taxon>Enterobacteriaceae</taxon>
        <taxon>Salmonella</taxon>
    </lineage>
</organism>